<name>A0ACC2V4F3_9TREE</name>
<dbReference type="EMBL" id="JASBWT010000030">
    <property type="protein sequence ID" value="KAJ9093521.1"/>
    <property type="molecule type" value="Genomic_DNA"/>
</dbReference>
<evidence type="ECO:0000313" key="1">
    <source>
        <dbReference type="EMBL" id="KAJ9093521.1"/>
    </source>
</evidence>
<comment type="caution">
    <text evidence="1">The sequence shown here is derived from an EMBL/GenBank/DDBJ whole genome shotgun (WGS) entry which is preliminary data.</text>
</comment>
<protein>
    <submittedName>
        <fullName evidence="1">Uncharacterized protein</fullName>
    </submittedName>
</protein>
<dbReference type="Proteomes" id="UP001227268">
    <property type="component" value="Unassembled WGS sequence"/>
</dbReference>
<gene>
    <name evidence="1" type="ORF">QFC21_006354</name>
</gene>
<accession>A0ACC2V4F3</accession>
<sequence length="447" mass="49051">MRMEGILEALPEAQDAGDADVVPLPFLPTELLDVIARDLIDSQDLRTCAMLNLTCRDIHYGTLPTLWRTLVCRTELGAGPFVDTEAWQEMVSRKGFQHVRFFVLESHGGTAFAVMNAFQAFESHERLEIMQHVRAVIVTDSTSWPHTANLALTNGPGTKIKDGRFSGIRLKDEYTYGSSDLYHLLYALGQGQHLVLHVFPSAGSNSGSTIHDSNSHTPSFPFKAAQLGPVAHIGCMTVNMYHEPEDVNEYRQMTPQAMSEMFALVAYSRGLFDVDAVRADEEEFYEATTVDVIGLDGEMAFMCMQAFAEALRVAPSLATISLQLQMDLSAPSTALTRRVLSPLKHVYAAAMTSVGRVKAGTVKVSLVSGQEQVSLGLHPDADDTNRGAEKANLAVAVTYYDGTVLKVGELESWLNGDVGRVNLEEDVGSLISEHEFPLVRGLEAEYY</sequence>
<reference evidence="1" key="1">
    <citation type="submission" date="2023-04" db="EMBL/GenBank/DDBJ databases">
        <title>Draft Genome sequencing of Naganishia species isolated from polar environments using Oxford Nanopore Technology.</title>
        <authorList>
            <person name="Leo P."/>
            <person name="Venkateswaran K."/>
        </authorList>
    </citation>
    <scope>NUCLEOTIDE SEQUENCE</scope>
    <source>
        <strain evidence="1">MNA-CCFEE 5423</strain>
    </source>
</reference>
<evidence type="ECO:0000313" key="2">
    <source>
        <dbReference type="Proteomes" id="UP001227268"/>
    </source>
</evidence>
<proteinExistence type="predicted"/>
<keyword evidence="2" id="KW-1185">Reference proteome</keyword>
<organism evidence="1 2">
    <name type="scientific">Naganishia friedmannii</name>
    <dbReference type="NCBI Taxonomy" id="89922"/>
    <lineage>
        <taxon>Eukaryota</taxon>
        <taxon>Fungi</taxon>
        <taxon>Dikarya</taxon>
        <taxon>Basidiomycota</taxon>
        <taxon>Agaricomycotina</taxon>
        <taxon>Tremellomycetes</taxon>
        <taxon>Filobasidiales</taxon>
        <taxon>Filobasidiaceae</taxon>
        <taxon>Naganishia</taxon>
    </lineage>
</organism>